<dbReference type="Gene3D" id="3.30.1610.10">
    <property type="entry name" value="Peptidase S59, nucleoporin"/>
    <property type="match status" value="1"/>
</dbReference>
<dbReference type="PANTHER" id="PTHR23198:SF6">
    <property type="entry name" value="NUCLEAR PORE COMPLEX PROTEIN NUP98-NUP96"/>
    <property type="match status" value="1"/>
</dbReference>
<dbReference type="GO" id="GO:0017056">
    <property type="term" value="F:structural constituent of nuclear pore"/>
    <property type="evidence" value="ECO:0007669"/>
    <property type="project" value="InterPro"/>
</dbReference>
<keyword evidence="12" id="KW-0720">Serine protease</keyword>
<dbReference type="VEuPathDB" id="VectorBase:MDOA005581"/>
<dbReference type="KEGG" id="mde:101893500"/>
<evidence type="ECO:0000256" key="7">
    <source>
        <dbReference type="ARBA" id="ARBA00022670"/>
    </source>
</evidence>
<feature type="region of interest" description="Disordered" evidence="18">
    <location>
        <begin position="845"/>
        <end position="874"/>
    </location>
</feature>
<dbReference type="Gene3D" id="1.25.40.690">
    <property type="match status" value="1"/>
</dbReference>
<feature type="compositionally biased region" description="Polar residues" evidence="18">
    <location>
        <begin position="49"/>
        <end position="70"/>
    </location>
</feature>
<evidence type="ECO:0000256" key="2">
    <source>
        <dbReference type="ARBA" id="ARBA00004620"/>
    </source>
</evidence>
<evidence type="ECO:0000256" key="10">
    <source>
        <dbReference type="ARBA" id="ARBA00022813"/>
    </source>
</evidence>
<comment type="subcellular location">
    <subcellularLocation>
        <location evidence="2">Nucleus membrane</location>
        <topology evidence="2">Peripheral membrane protein</topology>
        <orientation evidence="2">Nucleoplasmic side</orientation>
    </subcellularLocation>
    <subcellularLocation>
        <location evidence="1">Nucleus</location>
        <location evidence="1">Nuclear pore complex</location>
    </subcellularLocation>
    <subcellularLocation>
        <location evidence="3">Nucleus</location>
        <location evidence="3">Nucleoplasm</location>
    </subcellularLocation>
</comment>
<dbReference type="InterPro" id="IPR007230">
    <property type="entry name" value="Nup98_auto-Pept-S59_dom"/>
</dbReference>
<dbReference type="InterPro" id="IPR037665">
    <property type="entry name" value="Nucleoporin_S59-like"/>
</dbReference>
<dbReference type="eggNOG" id="KOG0845">
    <property type="taxonomic scope" value="Eukaryota"/>
</dbReference>
<keyword evidence="10" id="KW-0068">Autocatalytic cleavage</keyword>
<feature type="domain" description="Peptidase S59" evidence="19">
    <location>
        <begin position="903"/>
        <end position="1045"/>
    </location>
</feature>
<evidence type="ECO:0000256" key="6">
    <source>
        <dbReference type="ARBA" id="ARBA00022448"/>
    </source>
</evidence>
<keyword evidence="17" id="KW-0539">Nucleus</keyword>
<evidence type="ECO:0000256" key="13">
    <source>
        <dbReference type="ARBA" id="ARBA00022927"/>
    </source>
</evidence>
<dbReference type="FunFam" id="3.30.1610.10:FF:000001">
    <property type="entry name" value="Nuclear pore complex protein Nup98-Nup96"/>
    <property type="match status" value="1"/>
</dbReference>
<dbReference type="VEuPathDB" id="VectorBase:MDOMA2_011854"/>
<gene>
    <name evidence="20" type="primary">101893500</name>
</gene>
<comment type="similarity">
    <text evidence="4">Belongs to the nucleoporin GLFG family.</text>
</comment>
<sequence>MFGGAKPTFGSTAPTTGFGGFNNTTTSSPFGQSAFGKPATSAFGAAPTFGSQQTQPSMFGSTAAQPQSTGLFGGASTSTAFGATTTTQPAFGSFAQPQQNTSLFGAAQPQANSTSLFGQPAATSAFGAAVKPGGLGGFGQTATQPTTSLFAQPAASTSASGFGTFGQAAPTTTSVFGSSTTSAFGQPANAAAAANPGTSIAKYVTTIGTDTLMKGGQPNNVNTKQHCITAMKEYEGKSLEELRMEDYLANRKGPQTGTTTGFGFGAAAQPATGTGLFGSTTQPTTGLFGQPAAGGTENKGLFGNTTSAFGQQPSTGFGATATQPFGAKPFGATGTTGFGATATDNSNPFGAKPAFGQTAQPSMFGQTPATSTAPAFGQTTTGFGSAFGQNTTQQQPSLFGQQQANDPNKPAFGLGGVSTANTGFGGFGNTATSTASGGLFGAKPATGFGAAPAFGQTSTASTGFGNFSLQNTNTTGGGLFGNTTLNKPATSGFGAFGTQTSTAAPLNFNSGTGGTSLFGNTAAKPGGMFGTTLGGTQNTTGGGLFGTTCTSAFGSGNTTLGGGFGTTLGGGLSTMGGLPGTPQQQQQVPIHQQILSKVTSPYGDNPIFKDLKRNEENDPTKATNPAAQKAILECGNMSSQFKVATKSSPSVVRVKPIGSSLTKKSLFEGLEEFDASVESFSLKPNAKRLILKPKNNQSLGSAGGSTQTPPASHQNTPQRQVTGSGSGLGQDLRNESFSGEIPTEPPAKESAVTSSGGIGPGGRGTPLSSGTPSGSNNAIGGTGSALDSSRRESWLHPNNLEKVRQHNLNAGFEPVSSHNSTLTELVPRKPLETFTGRMSVSTVQENPFEDQPSRLEGNVSAAGGGANESILSSRSYSGEDKSILIEENQADYEEHPTGITLRRVGYYTIPSLDDLKSYLAEDGSCVVPNFTVGREGYGNVYFGKEMDVAGLNLDEIVHFRNKEIIIYPDDDNKPPIGQGLNREAQVTLDQVWPLDKSIHEPIKDPQRLAEMDWEAKLRRVCDKNDTRFIEYRPETGSWVFRVKHFSKYGLNDSDEEEELPTDPKKAKMGTTAMDAAKQQPGATGMVRQDKMTLAALKNAQKISEDAARSLDPKSLTNAGFYPMDESAEFMLMDKTQYFQNNGNDFSMFDHPPQNYKQGLTSPTATLARDMGTDAHKLQLMKASFFIEDDNKSETSEYGLQRDFNRNMPATGGLFGRHIHDMYDSSQSLWKDGPGLGGHLSETSSQADFGNVLASPPAPASSAGSVISVLKSREAHKSTGAGDSESIAEKGVTKMPPFLVRPKVAMVKSLAAQVPLSKSIAYPLRFKWPADLGLYNGRKFKMGFGPQNSLIVPTTRNNLNREIKSQNLLEVSSLLFKIRGINDFSSTVLQQIKLSATQSYENFKESIVDHLQIQLRNSQQQDVEGSECPYIKSDGGTDLIVKHLDEAIKLINLGPQEEYNVSVWSLCLALWGDHEALEGRDPTSHFVVMYRRNLLSEWLENTLTDKDLLSRTVSKHTYLEHLMDLIMCHKVTEACELAFSYDDANMSLLLAQLSSGPTVRQLMEDQLAAWNSDKADQFIQVERLKMYMLVAGVSLMSSSHGVINTLDGIEWIKVLALQLWYLSSPTSSITDALLAYEKSFKSEEFFCMPPTPVYMDNGGSERQNIFDLRYHLLQLFSKRSHPMESLLNPATHTVDPMDYRLSWLLLQTLEALGYRHCSELSESQLHVGFASQLENNDLWEWAIFVLLHIKDKNQRELAVQNVLYRYVTVAKDIALSDREKFVINNLGVPEKWIDYAKAVKAGAVQNYHLQAKYLLKAKQWSLAHEIIFQHIAPDAIINDNLDYLHNLLSQFESPDLNKAVKVPNWSNQGQIFLDFIDINEKFKGLKSLKTEADIEARWENLKPQLADLCSRINLLPCPTPKHRLCQSEIAQNLACLVRGVLLVCPILNPCLIIKIALERLPLPQEFAQQELRALLDTLVGDLSKVQVVPNEV</sequence>
<dbReference type="GO" id="GO:0031965">
    <property type="term" value="C:nuclear membrane"/>
    <property type="evidence" value="ECO:0007669"/>
    <property type="project" value="UniProtKB-SubCell"/>
</dbReference>
<evidence type="ECO:0000256" key="16">
    <source>
        <dbReference type="ARBA" id="ARBA00023136"/>
    </source>
</evidence>
<dbReference type="RefSeq" id="XP_011295198.2">
    <property type="nucleotide sequence ID" value="XM_011296896.3"/>
</dbReference>
<evidence type="ECO:0000256" key="17">
    <source>
        <dbReference type="ARBA" id="ARBA00023242"/>
    </source>
</evidence>
<dbReference type="InterPro" id="IPR036903">
    <property type="entry name" value="Nup98_auto-Pept-S59_dom_sf"/>
</dbReference>
<evidence type="ECO:0000256" key="12">
    <source>
        <dbReference type="ARBA" id="ARBA00022825"/>
    </source>
</evidence>
<evidence type="ECO:0000256" key="4">
    <source>
        <dbReference type="ARBA" id="ARBA00008926"/>
    </source>
</evidence>
<dbReference type="SUPFAM" id="SSF82215">
    <property type="entry name" value="C-terminal autoproteolytic domain of nucleoporin nup98"/>
    <property type="match status" value="1"/>
</dbReference>
<reference evidence="20" key="1">
    <citation type="submission" date="2020-05" db="UniProtKB">
        <authorList>
            <consortium name="EnsemblMetazoa"/>
        </authorList>
    </citation>
    <scope>IDENTIFICATION</scope>
    <source>
        <strain evidence="20">Aabys</strain>
    </source>
</reference>
<dbReference type="Pfam" id="PF04096">
    <property type="entry name" value="Nucleoporin2"/>
    <property type="match status" value="1"/>
</dbReference>
<dbReference type="GO" id="GO:0051028">
    <property type="term" value="P:mRNA transport"/>
    <property type="evidence" value="ECO:0007669"/>
    <property type="project" value="UniProtKB-KW"/>
</dbReference>
<name>A0A1I8MJL5_MUSDO</name>
<dbReference type="GO" id="GO:0005654">
    <property type="term" value="C:nucleoplasm"/>
    <property type="evidence" value="ECO:0007669"/>
    <property type="project" value="UniProtKB-SubCell"/>
</dbReference>
<evidence type="ECO:0000313" key="20">
    <source>
        <dbReference type="EnsemblMetazoa" id="MDOA005581-PB"/>
    </source>
</evidence>
<keyword evidence="6" id="KW-0813">Transport</keyword>
<keyword evidence="14" id="KW-0811">Translocation</keyword>
<dbReference type="PANTHER" id="PTHR23198">
    <property type="entry name" value="NUCLEOPORIN"/>
    <property type="match status" value="1"/>
</dbReference>
<evidence type="ECO:0000259" key="19">
    <source>
        <dbReference type="PROSITE" id="PS51434"/>
    </source>
</evidence>
<dbReference type="GO" id="GO:0006405">
    <property type="term" value="P:RNA export from nucleus"/>
    <property type="evidence" value="ECO:0007669"/>
    <property type="project" value="TreeGrafter"/>
</dbReference>
<evidence type="ECO:0000256" key="15">
    <source>
        <dbReference type="ARBA" id="ARBA00023132"/>
    </source>
</evidence>
<evidence type="ECO:0000256" key="14">
    <source>
        <dbReference type="ARBA" id="ARBA00023010"/>
    </source>
</evidence>
<organism evidence="20">
    <name type="scientific">Musca domestica</name>
    <name type="common">House fly</name>
    <dbReference type="NCBI Taxonomy" id="7370"/>
    <lineage>
        <taxon>Eukaryota</taxon>
        <taxon>Metazoa</taxon>
        <taxon>Ecdysozoa</taxon>
        <taxon>Arthropoda</taxon>
        <taxon>Hexapoda</taxon>
        <taxon>Insecta</taxon>
        <taxon>Pterygota</taxon>
        <taxon>Neoptera</taxon>
        <taxon>Endopterygota</taxon>
        <taxon>Diptera</taxon>
        <taxon>Brachycera</taxon>
        <taxon>Muscomorpha</taxon>
        <taxon>Muscoidea</taxon>
        <taxon>Muscidae</taxon>
        <taxon>Musca</taxon>
    </lineage>
</organism>
<dbReference type="Gene3D" id="1.10.10.2360">
    <property type="match status" value="1"/>
</dbReference>
<feature type="region of interest" description="Disordered" evidence="18">
    <location>
        <begin position="1"/>
        <end position="71"/>
    </location>
</feature>
<dbReference type="GO" id="GO:0044614">
    <property type="term" value="C:nuclear pore cytoplasmic filaments"/>
    <property type="evidence" value="ECO:0007669"/>
    <property type="project" value="TreeGrafter"/>
</dbReference>
<accession>A0A1I8MJL5</accession>
<evidence type="ECO:0000256" key="18">
    <source>
        <dbReference type="SAM" id="MobiDB-lite"/>
    </source>
</evidence>
<evidence type="ECO:0000256" key="9">
    <source>
        <dbReference type="ARBA" id="ARBA00022801"/>
    </source>
</evidence>
<dbReference type="Pfam" id="PF12110">
    <property type="entry name" value="Nup96"/>
    <property type="match status" value="1"/>
</dbReference>
<dbReference type="GO" id="GO:0003723">
    <property type="term" value="F:RNA binding"/>
    <property type="evidence" value="ECO:0007669"/>
    <property type="project" value="TreeGrafter"/>
</dbReference>
<feature type="region of interest" description="Disordered" evidence="18">
    <location>
        <begin position="363"/>
        <end position="392"/>
    </location>
</feature>
<keyword evidence="11" id="KW-0509">mRNA transport</keyword>
<dbReference type="STRING" id="7370.A0A1I8MJL5"/>
<dbReference type="GO" id="GO:0000973">
    <property type="term" value="P:post-transcriptional tethering of RNA polymerase II gene DNA at nuclear periphery"/>
    <property type="evidence" value="ECO:0007669"/>
    <property type="project" value="TreeGrafter"/>
</dbReference>
<dbReference type="GO" id="GO:0008236">
    <property type="term" value="F:serine-type peptidase activity"/>
    <property type="evidence" value="ECO:0007669"/>
    <property type="project" value="UniProtKB-KW"/>
</dbReference>
<keyword evidence="7" id="KW-0645">Protease</keyword>
<dbReference type="GO" id="GO:0006606">
    <property type="term" value="P:protein import into nucleus"/>
    <property type="evidence" value="ECO:0007669"/>
    <property type="project" value="TreeGrafter"/>
</dbReference>
<evidence type="ECO:0000256" key="5">
    <source>
        <dbReference type="ARBA" id="ARBA00013472"/>
    </source>
</evidence>
<dbReference type="InterPro" id="IPR021967">
    <property type="entry name" value="Nup98_C"/>
</dbReference>
<keyword evidence="16" id="KW-0472">Membrane</keyword>
<dbReference type="PROSITE" id="PS51434">
    <property type="entry name" value="NUP_C"/>
    <property type="match status" value="1"/>
</dbReference>
<dbReference type="EnsemblMetazoa" id="MDOA005581-RB">
    <property type="protein sequence ID" value="MDOA005581-PB"/>
    <property type="gene ID" value="MDOA005581"/>
</dbReference>
<protein>
    <recommendedName>
        <fullName evidence="5">Nuclear pore complex protein Nup98-Nup96</fullName>
    </recommendedName>
</protein>
<keyword evidence="13" id="KW-0653">Protein transport</keyword>
<keyword evidence="15" id="KW-0906">Nuclear pore complex</keyword>
<dbReference type="GO" id="GO:0034398">
    <property type="term" value="P:telomere tethering at nuclear periphery"/>
    <property type="evidence" value="ECO:0007669"/>
    <property type="project" value="TreeGrafter"/>
</dbReference>
<feature type="region of interest" description="Disordered" evidence="18">
    <location>
        <begin position="693"/>
        <end position="790"/>
    </location>
</feature>
<dbReference type="Pfam" id="PF21240">
    <property type="entry name" value="Nup98_GLEBS"/>
    <property type="match status" value="1"/>
</dbReference>
<dbReference type="Pfam" id="PF13634">
    <property type="entry name" value="Nucleoporin_FG"/>
    <property type="match status" value="5"/>
</dbReference>
<evidence type="ECO:0000256" key="8">
    <source>
        <dbReference type="ARBA" id="ARBA00022737"/>
    </source>
</evidence>
<evidence type="ECO:0000256" key="3">
    <source>
        <dbReference type="ARBA" id="ARBA00004642"/>
    </source>
</evidence>
<proteinExistence type="inferred from homology"/>
<evidence type="ECO:0000256" key="1">
    <source>
        <dbReference type="ARBA" id="ARBA00004567"/>
    </source>
</evidence>
<dbReference type="GO" id="GO:0006508">
    <property type="term" value="P:proteolysis"/>
    <property type="evidence" value="ECO:0007669"/>
    <property type="project" value="UniProtKB-KW"/>
</dbReference>
<feature type="compositionally biased region" description="Polar residues" evidence="18">
    <location>
        <begin position="694"/>
        <end position="723"/>
    </location>
</feature>
<evidence type="ECO:0000256" key="11">
    <source>
        <dbReference type="ARBA" id="ARBA00022816"/>
    </source>
</evidence>
<dbReference type="GO" id="GO:0008139">
    <property type="term" value="F:nuclear localization sequence binding"/>
    <property type="evidence" value="ECO:0007669"/>
    <property type="project" value="TreeGrafter"/>
</dbReference>
<keyword evidence="8" id="KW-0677">Repeat</keyword>
<keyword evidence="9" id="KW-0378">Hydrolase</keyword>
<dbReference type="FunFam" id="1.10.10.2360:FF:000001">
    <property type="entry name" value="Nuclear pore complex protein Nup98-Nup96"/>
    <property type="match status" value="1"/>
</dbReference>
<dbReference type="OrthoDB" id="3797628at2759"/>
<feature type="compositionally biased region" description="Low complexity" evidence="18">
    <location>
        <begin position="765"/>
        <end position="775"/>
    </location>
</feature>
<dbReference type="InterPro" id="IPR025574">
    <property type="entry name" value="Nucleoporin_FG_rpt"/>
</dbReference>